<dbReference type="InterPro" id="IPR013217">
    <property type="entry name" value="Methyltransf_12"/>
</dbReference>
<dbReference type="RefSeq" id="WP_374037462.1">
    <property type="nucleotide sequence ID" value="NZ_CP169082.1"/>
</dbReference>
<dbReference type="CDD" id="cd02440">
    <property type="entry name" value="AdoMet_MTases"/>
    <property type="match status" value="1"/>
</dbReference>
<dbReference type="Pfam" id="PF08242">
    <property type="entry name" value="Methyltransf_12"/>
    <property type="match status" value="1"/>
</dbReference>
<proteinExistence type="predicted"/>
<dbReference type="InterPro" id="IPR029063">
    <property type="entry name" value="SAM-dependent_MTases_sf"/>
</dbReference>
<gene>
    <name evidence="2" type="ORF">ACFPIE_08705</name>
</gene>
<reference evidence="3" key="1">
    <citation type="journal article" date="2019" name="Int. J. Syst. Evol. Microbiol.">
        <title>The Global Catalogue of Microorganisms (GCM) 10K type strain sequencing project: providing services to taxonomists for standard genome sequencing and annotation.</title>
        <authorList>
            <consortium name="The Broad Institute Genomics Platform"/>
            <consortium name="The Broad Institute Genome Sequencing Center for Infectious Disease"/>
            <person name="Wu L."/>
            <person name="Ma J."/>
        </authorList>
    </citation>
    <scope>NUCLEOTIDE SEQUENCE [LARGE SCALE GENOMIC DNA]</scope>
    <source>
        <strain evidence="3">JCM 12125</strain>
    </source>
</reference>
<evidence type="ECO:0000259" key="1">
    <source>
        <dbReference type="Pfam" id="PF08242"/>
    </source>
</evidence>
<dbReference type="GO" id="GO:0008168">
    <property type="term" value="F:methyltransferase activity"/>
    <property type="evidence" value="ECO:0007669"/>
    <property type="project" value="UniProtKB-KW"/>
</dbReference>
<evidence type="ECO:0000313" key="3">
    <source>
        <dbReference type="Proteomes" id="UP001596152"/>
    </source>
</evidence>
<comment type="caution">
    <text evidence="2">The sequence shown here is derived from an EMBL/GenBank/DDBJ whole genome shotgun (WGS) entry which is preliminary data.</text>
</comment>
<dbReference type="GO" id="GO:0032259">
    <property type="term" value="P:methylation"/>
    <property type="evidence" value="ECO:0007669"/>
    <property type="project" value="UniProtKB-KW"/>
</dbReference>
<dbReference type="Gene3D" id="3.40.50.150">
    <property type="entry name" value="Vaccinia Virus protein VP39"/>
    <property type="match status" value="1"/>
</dbReference>
<dbReference type="SUPFAM" id="SSF53335">
    <property type="entry name" value="S-adenosyl-L-methionine-dependent methyltransferases"/>
    <property type="match status" value="1"/>
</dbReference>
<feature type="domain" description="Methyltransferase type 12" evidence="1">
    <location>
        <begin position="55"/>
        <end position="155"/>
    </location>
</feature>
<protein>
    <submittedName>
        <fullName evidence="2">SAM-dependent methyltransferase</fullName>
        <ecNumber evidence="2">2.1.1.-</ecNumber>
    </submittedName>
</protein>
<sequence length="238" mass="26213">MTDIRSLSVEEAAGLHAGADHYRAFVGPPGRFDLMSSAQFALLHMLGLRDSHRVLDLGCGSLRLGRLLIPYLKAGGYFGIEPEAWLVEEGFARELGEDARRLKSPRFDHNADYDCSVFGEQFDFIIAQSIFSHTGVAAGRQALNAFRPALAEGGLVLANWLVGTEGGFDPETASWVYPECVIHSPERVETLIREAGLHGRRCGWHHHGGLSWYVLARDSWALPGQAFLDSLAITPLER</sequence>
<accession>A0ABW0FR45</accession>
<keyword evidence="2" id="KW-0489">Methyltransferase</keyword>
<evidence type="ECO:0000313" key="2">
    <source>
        <dbReference type="EMBL" id="MFC5343991.1"/>
    </source>
</evidence>
<dbReference type="EMBL" id="JBHSLF010000017">
    <property type="protein sequence ID" value="MFC5343991.1"/>
    <property type="molecule type" value="Genomic_DNA"/>
</dbReference>
<dbReference type="Proteomes" id="UP001596152">
    <property type="component" value="Unassembled WGS sequence"/>
</dbReference>
<name>A0ABW0FR45_9CAUL</name>
<organism evidence="2 3">
    <name type="scientific">Brevundimonas staleyi</name>
    <dbReference type="NCBI Taxonomy" id="74326"/>
    <lineage>
        <taxon>Bacteria</taxon>
        <taxon>Pseudomonadati</taxon>
        <taxon>Pseudomonadota</taxon>
        <taxon>Alphaproteobacteria</taxon>
        <taxon>Caulobacterales</taxon>
        <taxon>Caulobacteraceae</taxon>
        <taxon>Brevundimonas</taxon>
    </lineage>
</organism>
<dbReference type="EC" id="2.1.1.-" evidence="2"/>
<keyword evidence="2" id="KW-0808">Transferase</keyword>
<keyword evidence="3" id="KW-1185">Reference proteome</keyword>